<sequence>MASRIKRILLGRPLKSTELGEQKLRKTKALAILSSDALSSVAYGPEQILLVLVAIGATAFWYSIPIGIGVLVLLTALILSYRQIIFAYPHGGGAYVVSKENLGLSYGLVAGGSLLVDYILTVAVSVSAGTDALTSAFPSLHPYNVPIAVVFVIGITLLNLRGVTESASVLAYPVYLFVLALFVLIGVGLYRIAAGDVSPELHASLGTPVAGISLFILLRAFASGSSALTGVEAISNAIPNFKSPAPGNAAKTLIAMGALLAVLFSGIVFLAYYYGISPLPEVTVVSQIAEETFGRRFLYYFIQGTTALILILAANTGYSAFPLLAVNLAKDKFIPRMFTVRGDRLGYSNGIIFLGVLSIVLIVAFHGQTEHLIPLYAVGVFIPFTLSQSGMIRKWIREKPPGWAPKLVINFIGALISFTVTLMFFLTKFAMVWPVLVFLPIILFVFYRIRRHYEAVGEQLRIASCEPAVPIEGNVIIVPVSGITHVVERSLNYARSLKAEQIIAVYVPFEREEELRFEEKWSKWKPDIRLVTLHSPYRSIIQPLMRFIDSVQRKAGESNYQVTVIIPQFIPRKSWHNILHNQTSFMIRTRLLMYGKDIIMTTVPYHLRK</sequence>
<evidence type="ECO:0000256" key="1">
    <source>
        <dbReference type="ARBA" id="ARBA00004141"/>
    </source>
</evidence>
<dbReference type="RefSeq" id="WP_136370003.1">
    <property type="nucleotide sequence ID" value="NZ_SSOB01000013.1"/>
</dbReference>
<feature type="transmembrane region" description="Helical" evidence="5">
    <location>
        <begin position="407"/>
        <end position="425"/>
    </location>
</feature>
<evidence type="ECO:0000313" key="6">
    <source>
        <dbReference type="EMBL" id="THF79467.1"/>
    </source>
</evidence>
<evidence type="ECO:0000313" key="7">
    <source>
        <dbReference type="Proteomes" id="UP000310636"/>
    </source>
</evidence>
<reference evidence="6 7" key="1">
    <citation type="submission" date="2019-04" db="EMBL/GenBank/DDBJ databases">
        <title>Cohnella sp. nov. isolated from preserved vegetables.</title>
        <authorList>
            <person name="Lin S.-Y."/>
            <person name="Hung M.-H."/>
            <person name="Young C.-C."/>
        </authorList>
    </citation>
    <scope>NUCLEOTIDE SEQUENCE [LARGE SCALE GENOMIC DNA]</scope>
    <source>
        <strain evidence="6 7">CC-MHH1044</strain>
    </source>
</reference>
<feature type="transmembrane region" description="Helical" evidence="5">
    <location>
        <begin position="431"/>
        <end position="449"/>
    </location>
</feature>
<keyword evidence="2 5" id="KW-0812">Transmembrane</keyword>
<keyword evidence="4 5" id="KW-0472">Membrane</keyword>
<feature type="transmembrane region" description="Helical" evidence="5">
    <location>
        <begin position="48"/>
        <end position="81"/>
    </location>
</feature>
<evidence type="ECO:0000256" key="2">
    <source>
        <dbReference type="ARBA" id="ARBA00022692"/>
    </source>
</evidence>
<feature type="transmembrane region" description="Helical" evidence="5">
    <location>
        <begin position="252"/>
        <end position="274"/>
    </location>
</feature>
<dbReference type="PANTHER" id="PTHR47704">
    <property type="entry name" value="POTASSIUM TRANSPORTER KIMA"/>
    <property type="match status" value="1"/>
</dbReference>
<comment type="subcellular location">
    <subcellularLocation>
        <location evidence="1">Membrane</location>
        <topology evidence="1">Multi-pass membrane protein</topology>
    </subcellularLocation>
</comment>
<dbReference type="EMBL" id="SSOB01000013">
    <property type="protein sequence ID" value="THF79467.1"/>
    <property type="molecule type" value="Genomic_DNA"/>
</dbReference>
<feature type="transmembrane region" description="Helical" evidence="5">
    <location>
        <begin position="371"/>
        <end position="387"/>
    </location>
</feature>
<accession>A0A4S4BXN5</accession>
<feature type="transmembrane region" description="Helical" evidence="5">
    <location>
        <begin position="297"/>
        <end position="324"/>
    </location>
</feature>
<keyword evidence="3 5" id="KW-1133">Transmembrane helix</keyword>
<dbReference type="PANTHER" id="PTHR47704:SF1">
    <property type="entry name" value="POTASSIUM TRANSPORTER KIMA"/>
    <property type="match status" value="1"/>
</dbReference>
<feature type="transmembrane region" description="Helical" evidence="5">
    <location>
        <begin position="345"/>
        <end position="365"/>
    </location>
</feature>
<name>A0A4S4BXN5_9BACL</name>
<dbReference type="Proteomes" id="UP000310636">
    <property type="component" value="Unassembled WGS sequence"/>
</dbReference>
<organism evidence="6 7">
    <name type="scientific">Cohnella fermenti</name>
    <dbReference type="NCBI Taxonomy" id="2565925"/>
    <lineage>
        <taxon>Bacteria</taxon>
        <taxon>Bacillati</taxon>
        <taxon>Bacillota</taxon>
        <taxon>Bacilli</taxon>
        <taxon>Bacillales</taxon>
        <taxon>Paenibacillaceae</taxon>
        <taxon>Cohnella</taxon>
    </lineage>
</organism>
<evidence type="ECO:0000256" key="5">
    <source>
        <dbReference type="SAM" id="Phobius"/>
    </source>
</evidence>
<feature type="transmembrane region" description="Helical" evidence="5">
    <location>
        <begin position="212"/>
        <end position="231"/>
    </location>
</feature>
<evidence type="ECO:0000256" key="4">
    <source>
        <dbReference type="ARBA" id="ARBA00023136"/>
    </source>
</evidence>
<dbReference type="InterPro" id="IPR053153">
    <property type="entry name" value="APC_K+_Transporter"/>
</dbReference>
<dbReference type="Gene3D" id="1.20.1740.10">
    <property type="entry name" value="Amino acid/polyamine transporter I"/>
    <property type="match status" value="1"/>
</dbReference>
<feature type="transmembrane region" description="Helical" evidence="5">
    <location>
        <begin position="172"/>
        <end position="192"/>
    </location>
</feature>
<gene>
    <name evidence="6" type="ORF">E6C55_11800</name>
</gene>
<dbReference type="GO" id="GO:0022857">
    <property type="term" value="F:transmembrane transporter activity"/>
    <property type="evidence" value="ECO:0007669"/>
    <property type="project" value="InterPro"/>
</dbReference>
<dbReference type="GO" id="GO:0016020">
    <property type="term" value="C:membrane"/>
    <property type="evidence" value="ECO:0007669"/>
    <property type="project" value="UniProtKB-SubCell"/>
</dbReference>
<feature type="transmembrane region" description="Helical" evidence="5">
    <location>
        <begin position="143"/>
        <end position="160"/>
    </location>
</feature>
<protein>
    <submittedName>
        <fullName evidence="6">APC family permease</fullName>
    </submittedName>
</protein>
<keyword evidence="7" id="KW-1185">Reference proteome</keyword>
<dbReference type="AlphaFoldDB" id="A0A4S4BXN5"/>
<dbReference type="Pfam" id="PF13520">
    <property type="entry name" value="AA_permease_2"/>
    <property type="match status" value="1"/>
</dbReference>
<evidence type="ECO:0000256" key="3">
    <source>
        <dbReference type="ARBA" id="ARBA00022989"/>
    </source>
</evidence>
<feature type="transmembrane region" description="Helical" evidence="5">
    <location>
        <begin position="102"/>
        <end position="123"/>
    </location>
</feature>
<dbReference type="OrthoDB" id="9759676at2"/>
<comment type="caution">
    <text evidence="6">The sequence shown here is derived from an EMBL/GenBank/DDBJ whole genome shotgun (WGS) entry which is preliminary data.</text>
</comment>
<dbReference type="InterPro" id="IPR002293">
    <property type="entry name" value="AA/rel_permease1"/>
</dbReference>
<proteinExistence type="predicted"/>